<feature type="compositionally biased region" description="Polar residues" evidence="1">
    <location>
        <begin position="1"/>
        <end position="15"/>
    </location>
</feature>
<dbReference type="SUPFAM" id="SSF50129">
    <property type="entry name" value="GroES-like"/>
    <property type="match status" value="1"/>
</dbReference>
<feature type="compositionally biased region" description="Polar residues" evidence="1">
    <location>
        <begin position="174"/>
        <end position="199"/>
    </location>
</feature>
<dbReference type="Proteomes" id="UP000054097">
    <property type="component" value="Unassembled WGS sequence"/>
</dbReference>
<feature type="compositionally biased region" description="Low complexity" evidence="1">
    <location>
        <begin position="243"/>
        <end position="270"/>
    </location>
</feature>
<feature type="region of interest" description="Disordered" evidence="1">
    <location>
        <begin position="151"/>
        <end position="371"/>
    </location>
</feature>
<protein>
    <recommendedName>
        <fullName evidence="2">Alcohol dehydrogenase-like N-terminal domain-containing protein</fullName>
    </recommendedName>
</protein>
<feature type="compositionally biased region" description="Low complexity" evidence="1">
    <location>
        <begin position="16"/>
        <end position="30"/>
    </location>
</feature>
<dbReference type="PANTHER" id="PTHR11695">
    <property type="entry name" value="ALCOHOL DEHYDROGENASE RELATED"/>
    <property type="match status" value="1"/>
</dbReference>
<dbReference type="InterPro" id="IPR011032">
    <property type="entry name" value="GroES-like_sf"/>
</dbReference>
<dbReference type="Gene3D" id="3.40.50.720">
    <property type="entry name" value="NAD(P)-binding Rossmann-like Domain"/>
    <property type="match status" value="1"/>
</dbReference>
<organism evidence="3 4">
    <name type="scientific">Serendipita vermifera MAFF 305830</name>
    <dbReference type="NCBI Taxonomy" id="933852"/>
    <lineage>
        <taxon>Eukaryota</taxon>
        <taxon>Fungi</taxon>
        <taxon>Dikarya</taxon>
        <taxon>Basidiomycota</taxon>
        <taxon>Agaricomycotina</taxon>
        <taxon>Agaricomycetes</taxon>
        <taxon>Sebacinales</taxon>
        <taxon>Serendipitaceae</taxon>
        <taxon>Serendipita</taxon>
    </lineage>
</organism>
<feature type="domain" description="Alcohol dehydrogenase-like N-terminal" evidence="2">
    <location>
        <begin position="473"/>
        <end position="558"/>
    </location>
</feature>
<dbReference type="PANTHER" id="PTHR11695:SF294">
    <property type="entry name" value="RETICULON-4-INTERACTING PROTEIN 1, MITOCHONDRIAL"/>
    <property type="match status" value="1"/>
</dbReference>
<feature type="compositionally biased region" description="Low complexity" evidence="1">
    <location>
        <begin position="307"/>
        <end position="319"/>
    </location>
</feature>
<dbReference type="STRING" id="933852.A0A0C3B125"/>
<reference evidence="4" key="2">
    <citation type="submission" date="2015-01" db="EMBL/GenBank/DDBJ databases">
        <title>Evolutionary Origins and Diversification of the Mycorrhizal Mutualists.</title>
        <authorList>
            <consortium name="DOE Joint Genome Institute"/>
            <consortium name="Mycorrhizal Genomics Consortium"/>
            <person name="Kohler A."/>
            <person name="Kuo A."/>
            <person name="Nagy L.G."/>
            <person name="Floudas D."/>
            <person name="Copeland A."/>
            <person name="Barry K.W."/>
            <person name="Cichocki N."/>
            <person name="Veneault-Fourrey C."/>
            <person name="LaButti K."/>
            <person name="Lindquist E.A."/>
            <person name="Lipzen A."/>
            <person name="Lundell T."/>
            <person name="Morin E."/>
            <person name="Murat C."/>
            <person name="Riley R."/>
            <person name="Ohm R."/>
            <person name="Sun H."/>
            <person name="Tunlid A."/>
            <person name="Henrissat B."/>
            <person name="Grigoriev I.V."/>
            <person name="Hibbett D.S."/>
            <person name="Martin F."/>
        </authorList>
    </citation>
    <scope>NUCLEOTIDE SEQUENCE [LARGE SCALE GENOMIC DNA]</scope>
    <source>
        <strain evidence="4">MAFF 305830</strain>
    </source>
</reference>
<sequence>MGVFQTIFNQPSRSYAPTEASTPPAAATAPEVDKESQQRAERRAQYYSAAADPRLRKEWDHILQQEQRSRRPKRPPSAKQVVPVSLGGVSQPLQSLNGLPKTLHNRTKDEEDNDEFYTPFSSPQASPRTPALDLSVTHSVIPMQSLSLAAAEHDRNHSRSSSLNSASSFASTSEDNYTNYSWSEGHGSQDTQLTRVSSRASRHSKQRSESSVNPSSSEWGNEIRWLVPPETTPPVPAPRRAHTISAPSTTSLSSSQSHGSRSSGRSSSRSGRSKTEPVRPRPKRRMSEIQEEHEDDVIRSSMDEAEPAAAADANNKQQPQVTAFGVLTPQRRKSQSDRTRSQPKKKSLGALSETSSTSSSTRTADLPLLVPHAEPTTYTSLVFPRSNYQPAKHPDRLTGSVNVVQLGVASTTMTTISITKGAAETLNRNRKFSFPITLSTPRNSAEMPSHLASHETPIVSLTSHTPTPSKVQTNQVLVQVWCVALEGLDVLLTREKSKNADGYGFVPGRGFCGRVVEAGYGVSNLRKGDWVMGLLEVAKSGALSEFVVIEKRRITRCPAPTSSLTAEHLAVLAVCGVAAYRATSTLPGPHKDSRILVLQAHDGTGALVAQQLVAAGARVTVQIASADVMEALRGLKLEAVKIGAPLAVLRALGEQDEDGLGAFDAVVDTVGGKEIWESCKAVFGVMGQFTTIVGDSADAVMSRNAHVKSNMRSLRRAFTKSDNRFIGYEWVSPSNEVDHEGKDIRDSLASACALATEGLVRPRIAENLIVPFERAPDILNGWGGQSAAASLLQGAVAVVRLQ</sequence>
<dbReference type="Pfam" id="PF08240">
    <property type="entry name" value="ADH_N"/>
    <property type="match status" value="1"/>
</dbReference>
<proteinExistence type="predicted"/>
<dbReference type="SUPFAM" id="SSF51735">
    <property type="entry name" value="NAD(P)-binding Rossmann-fold domains"/>
    <property type="match status" value="1"/>
</dbReference>
<feature type="compositionally biased region" description="Basic and acidic residues" evidence="1">
    <location>
        <begin position="31"/>
        <end position="44"/>
    </location>
</feature>
<evidence type="ECO:0000256" key="1">
    <source>
        <dbReference type="SAM" id="MobiDB-lite"/>
    </source>
</evidence>
<dbReference type="Gene3D" id="3.90.180.10">
    <property type="entry name" value="Medium-chain alcohol dehydrogenases, catalytic domain"/>
    <property type="match status" value="1"/>
</dbReference>
<evidence type="ECO:0000313" key="3">
    <source>
        <dbReference type="EMBL" id="KIM25226.1"/>
    </source>
</evidence>
<accession>A0A0C3B125</accession>
<dbReference type="InterPro" id="IPR036291">
    <property type="entry name" value="NAD(P)-bd_dom_sf"/>
</dbReference>
<feature type="region of interest" description="Disordered" evidence="1">
    <location>
        <begin position="1"/>
        <end position="136"/>
    </location>
</feature>
<name>A0A0C3B125_SERVB</name>
<dbReference type="InterPro" id="IPR050700">
    <property type="entry name" value="YIM1/Zinc_Alcohol_DH_Fams"/>
</dbReference>
<reference evidence="3 4" key="1">
    <citation type="submission" date="2014-04" db="EMBL/GenBank/DDBJ databases">
        <authorList>
            <consortium name="DOE Joint Genome Institute"/>
            <person name="Kuo A."/>
            <person name="Zuccaro A."/>
            <person name="Kohler A."/>
            <person name="Nagy L.G."/>
            <person name="Floudas D."/>
            <person name="Copeland A."/>
            <person name="Barry K.W."/>
            <person name="Cichocki N."/>
            <person name="Veneault-Fourrey C."/>
            <person name="LaButti K."/>
            <person name="Lindquist E.A."/>
            <person name="Lipzen A."/>
            <person name="Lundell T."/>
            <person name="Morin E."/>
            <person name="Murat C."/>
            <person name="Sun H."/>
            <person name="Tunlid A."/>
            <person name="Henrissat B."/>
            <person name="Grigoriev I.V."/>
            <person name="Hibbett D.S."/>
            <person name="Martin F."/>
            <person name="Nordberg H.P."/>
            <person name="Cantor M.N."/>
            <person name="Hua S.X."/>
        </authorList>
    </citation>
    <scope>NUCLEOTIDE SEQUENCE [LARGE SCALE GENOMIC DNA]</scope>
    <source>
        <strain evidence="3 4">MAFF 305830</strain>
    </source>
</reference>
<dbReference type="InterPro" id="IPR013154">
    <property type="entry name" value="ADH-like_N"/>
</dbReference>
<dbReference type="AlphaFoldDB" id="A0A0C3B125"/>
<feature type="compositionally biased region" description="Basic and acidic residues" evidence="1">
    <location>
        <begin position="53"/>
        <end position="69"/>
    </location>
</feature>
<gene>
    <name evidence="3" type="ORF">M408DRAFT_74807</name>
</gene>
<feature type="compositionally biased region" description="Low complexity" evidence="1">
    <location>
        <begin position="352"/>
        <end position="363"/>
    </location>
</feature>
<dbReference type="HOGENOM" id="CLU_350964_0_0_1"/>
<dbReference type="OrthoDB" id="201656at2759"/>
<dbReference type="GO" id="GO:0005739">
    <property type="term" value="C:mitochondrion"/>
    <property type="evidence" value="ECO:0007669"/>
    <property type="project" value="TreeGrafter"/>
</dbReference>
<evidence type="ECO:0000313" key="4">
    <source>
        <dbReference type="Proteomes" id="UP000054097"/>
    </source>
</evidence>
<evidence type="ECO:0000259" key="2">
    <source>
        <dbReference type="Pfam" id="PF08240"/>
    </source>
</evidence>
<feature type="compositionally biased region" description="Low complexity" evidence="1">
    <location>
        <begin position="159"/>
        <end position="173"/>
    </location>
</feature>
<keyword evidence="4" id="KW-1185">Reference proteome</keyword>
<dbReference type="EMBL" id="KN824316">
    <property type="protein sequence ID" value="KIM25226.1"/>
    <property type="molecule type" value="Genomic_DNA"/>
</dbReference>
<feature type="compositionally biased region" description="Basic and acidic residues" evidence="1">
    <location>
        <begin position="273"/>
        <end position="302"/>
    </location>
</feature>